<dbReference type="GeneID" id="93505981"/>
<dbReference type="Proteomes" id="UP001611263">
    <property type="component" value="Unassembled WGS sequence"/>
</dbReference>
<comment type="caution">
    <text evidence="1">The sequence shown here is derived from an EMBL/GenBank/DDBJ whole genome shotgun (WGS) entry which is preliminary data.</text>
</comment>
<dbReference type="EMBL" id="JBIRUQ010000001">
    <property type="protein sequence ID" value="MFI1459774.1"/>
    <property type="molecule type" value="Genomic_DNA"/>
</dbReference>
<organism evidence="1 2">
    <name type="scientific">Nocardia carnea</name>
    <dbReference type="NCBI Taxonomy" id="37328"/>
    <lineage>
        <taxon>Bacteria</taxon>
        <taxon>Bacillati</taxon>
        <taxon>Actinomycetota</taxon>
        <taxon>Actinomycetes</taxon>
        <taxon>Mycobacteriales</taxon>
        <taxon>Nocardiaceae</taxon>
        <taxon>Nocardia</taxon>
    </lineage>
</organism>
<reference evidence="1 2" key="1">
    <citation type="submission" date="2024-10" db="EMBL/GenBank/DDBJ databases">
        <title>The Natural Products Discovery Center: Release of the First 8490 Sequenced Strains for Exploring Actinobacteria Biosynthetic Diversity.</title>
        <authorList>
            <person name="Kalkreuter E."/>
            <person name="Kautsar S.A."/>
            <person name="Yang D."/>
            <person name="Bader C.D."/>
            <person name="Teijaro C.N."/>
            <person name="Fluegel L."/>
            <person name="Davis C.M."/>
            <person name="Simpson J.R."/>
            <person name="Lauterbach L."/>
            <person name="Steele A.D."/>
            <person name="Gui C."/>
            <person name="Meng S."/>
            <person name="Li G."/>
            <person name="Viehrig K."/>
            <person name="Ye F."/>
            <person name="Su P."/>
            <person name="Kiefer A.F."/>
            <person name="Nichols A."/>
            <person name="Cepeda A.J."/>
            <person name="Yan W."/>
            <person name="Fan B."/>
            <person name="Jiang Y."/>
            <person name="Adhikari A."/>
            <person name="Zheng C.-J."/>
            <person name="Schuster L."/>
            <person name="Cowan T.M."/>
            <person name="Smanski M.J."/>
            <person name="Chevrette M.G."/>
            <person name="De Carvalho L.P.S."/>
            <person name="Shen B."/>
        </authorList>
    </citation>
    <scope>NUCLEOTIDE SEQUENCE [LARGE SCALE GENOMIC DNA]</scope>
    <source>
        <strain evidence="1 2">NPDC020568</strain>
    </source>
</reference>
<keyword evidence="2" id="KW-1185">Reference proteome</keyword>
<evidence type="ECO:0000313" key="1">
    <source>
        <dbReference type="EMBL" id="MFI1459774.1"/>
    </source>
</evidence>
<name>A0ABW7TIZ4_9NOCA</name>
<protein>
    <submittedName>
        <fullName evidence="1">TnsA-like heteromeric transposase endonuclease subunit</fullName>
    </submittedName>
</protein>
<proteinExistence type="predicted"/>
<dbReference type="NCBIfam" id="NF033179">
    <property type="entry name" value="TnsA_like_Actin"/>
    <property type="match status" value="1"/>
</dbReference>
<sequence>MPGGAAASPEGGEFAIAYVDVESGERRLALTDAWAVPLEDCLPVRGFPSYKGQRNHVGRWWTATTGGHVGYESWLERDRLQLLDFDPDVVGIAAQPFWLFWTKPDGKPRSHAPDYFARHADGGALVLDCRPLDRIKPRDAEAFSATQAACALLGWWYEVAGAPDPVFMANVRWLSGYRHRRYDLPEVTGALLDAFAEPAELMSGAESVGDTIAVLPVLFYLLWRHRLQADLSVPLSADTEVVAADARRVVAG</sequence>
<dbReference type="InterPro" id="IPR048000">
    <property type="entry name" value="TnsA-like"/>
</dbReference>
<evidence type="ECO:0000313" key="2">
    <source>
        <dbReference type="Proteomes" id="UP001611263"/>
    </source>
</evidence>
<accession>A0ABW7TIZ4</accession>
<gene>
    <name evidence="1" type="ORF">ACH4WX_03525</name>
</gene>
<dbReference type="RefSeq" id="WP_231507929.1">
    <property type="nucleotide sequence ID" value="NZ_JBIRUQ010000001.1"/>
</dbReference>